<evidence type="ECO:0000256" key="4">
    <source>
        <dbReference type="ARBA" id="ARBA00022777"/>
    </source>
</evidence>
<dbReference type="InterPro" id="IPR018483">
    <property type="entry name" value="Carb_kinase_FGGY_CS"/>
</dbReference>
<evidence type="ECO:0000313" key="12">
    <source>
        <dbReference type="Proteomes" id="UP001226434"/>
    </source>
</evidence>
<feature type="binding site" evidence="7">
    <location>
        <position position="85"/>
    </location>
    <ligand>
        <name>sn-glycerol 3-phosphate</name>
        <dbReference type="ChEBI" id="CHEBI:57597"/>
    </ligand>
</feature>
<feature type="binding site" evidence="7">
    <location>
        <position position="411"/>
    </location>
    <ligand>
        <name>ATP</name>
        <dbReference type="ChEBI" id="CHEBI:30616"/>
    </ligand>
</feature>
<feature type="binding site" evidence="7">
    <location>
        <position position="16"/>
    </location>
    <ligand>
        <name>ATP</name>
        <dbReference type="ChEBI" id="CHEBI:30616"/>
    </ligand>
</feature>
<feature type="binding site" evidence="7">
    <location>
        <position position="310"/>
    </location>
    <ligand>
        <name>ATP</name>
        <dbReference type="ChEBI" id="CHEBI:30616"/>
    </ligand>
</feature>
<sequence length="503" mass="55168">MSSEKFILALDQGTTSSRAIIFNHNGEVVSIAQKPFEQIFPKPGWVEHDPLEIWSTQSSVAAEAVAKADLTGKEIAAIGITNQRETTVVWDRETGTPVYNAIVWQDRRTSKYCDQLREEGHADAIQEKTGLVIDAYFSATKLKWILDNVAGARKKAEQGKLCFGTIDTWLVWKFTRGKMHITDVTNASRTMLFNIHTLQWDDELLQLLNIPKNILPDVKESSEVYGETATTLFATKIPIAGIAGDQQAALFGQMCDAPGMAKNTYGTGCFMLMNTGDKPVKSKNNLLTTVAWKINGKTTYALEGSVFIGGAAIQWLRDGLGILHAASESEKLAASVEDNGGVYFVPALAGMGAPYWDQYARGAIFGITRGTTAAHIARAALEGIAFQVHDLLAAMESDSGGKSIELRVDGGAVTNNMLMQFQANLFGSAVIRPKILETTALGAAYLAGLAVGYWKDIEEIKKQWAVDVKFDPQLDNNKTAELLKYWKKAVERSRNWIDPSYDV</sequence>
<dbReference type="Proteomes" id="UP001226434">
    <property type="component" value="Unassembled WGS sequence"/>
</dbReference>
<keyword evidence="5 7" id="KW-0319">Glycerol metabolism</keyword>
<feature type="binding site" evidence="7">
    <location>
        <position position="267"/>
    </location>
    <ligand>
        <name>ATP</name>
        <dbReference type="ChEBI" id="CHEBI:30616"/>
    </ligand>
</feature>
<dbReference type="InterPro" id="IPR000577">
    <property type="entry name" value="Carb_kinase_FGGY"/>
</dbReference>
<dbReference type="InterPro" id="IPR018484">
    <property type="entry name" value="FGGY_N"/>
</dbReference>
<keyword evidence="4 7" id="KW-0418">Kinase</keyword>
<evidence type="ECO:0000256" key="2">
    <source>
        <dbReference type="ARBA" id="ARBA00022679"/>
    </source>
</evidence>
<comment type="caution">
    <text evidence="11">The sequence shown here is derived from an EMBL/GenBank/DDBJ whole genome shotgun (WGS) entry which is preliminary data.</text>
</comment>
<comment type="pathway">
    <text evidence="7">Polyol metabolism; glycerol degradation via glycerol kinase pathway; sn-glycerol 3-phosphate from glycerol: step 1/1.</text>
</comment>
<feature type="binding site" evidence="7">
    <location>
        <position position="18"/>
    </location>
    <ligand>
        <name>ADP</name>
        <dbReference type="ChEBI" id="CHEBI:456216"/>
    </ligand>
</feature>
<feature type="binding site" evidence="7">
    <location>
        <position position="136"/>
    </location>
    <ligand>
        <name>glycerol</name>
        <dbReference type="ChEBI" id="CHEBI:17754"/>
    </ligand>
</feature>
<name>A0ABT6RI54_9BACT</name>
<feature type="binding site" evidence="7">
    <location>
        <position position="415"/>
    </location>
    <ligand>
        <name>ADP</name>
        <dbReference type="ChEBI" id="CHEBI:456216"/>
    </ligand>
</feature>
<reference evidence="11 12" key="1">
    <citation type="submission" date="2023-05" db="EMBL/GenBank/DDBJ databases">
        <title>Genome sequence of Pinibacter sp. MAH-24.</title>
        <authorList>
            <person name="Huq M.A."/>
        </authorList>
    </citation>
    <scope>NUCLEOTIDE SEQUENCE [LARGE SCALE GENOMIC DNA]</scope>
    <source>
        <strain evidence="11 12">MAH-24</strain>
    </source>
</reference>
<dbReference type="Gene3D" id="3.30.420.40">
    <property type="match status" value="2"/>
</dbReference>
<dbReference type="PROSITE" id="PS00445">
    <property type="entry name" value="FGGY_KINASES_2"/>
    <property type="match status" value="1"/>
</dbReference>
<feature type="domain" description="Carbohydrate kinase FGGY N-terminal" evidence="9">
    <location>
        <begin position="7"/>
        <end position="252"/>
    </location>
</feature>
<dbReference type="SUPFAM" id="SSF53067">
    <property type="entry name" value="Actin-like ATPase domain"/>
    <property type="match status" value="2"/>
</dbReference>
<protein>
    <recommendedName>
        <fullName evidence="7">Glycerol kinase</fullName>
        <ecNumber evidence="7">2.7.1.30</ecNumber>
    </recommendedName>
    <alternativeName>
        <fullName evidence="7">ATP:glycerol 3-phosphotransferase</fullName>
    </alternativeName>
    <alternativeName>
        <fullName evidence="7">Glycerokinase</fullName>
        <shortName evidence="7">GK</shortName>
    </alternativeName>
</protein>
<feature type="binding site" evidence="7">
    <location>
        <position position="267"/>
    </location>
    <ligand>
        <name>ADP</name>
        <dbReference type="ChEBI" id="CHEBI:456216"/>
    </ligand>
</feature>
<dbReference type="CDD" id="cd07786">
    <property type="entry name" value="FGGY_EcGK_like"/>
    <property type="match status" value="1"/>
</dbReference>
<organism evidence="11 12">
    <name type="scientific">Pinibacter soli</name>
    <dbReference type="NCBI Taxonomy" id="3044211"/>
    <lineage>
        <taxon>Bacteria</taxon>
        <taxon>Pseudomonadati</taxon>
        <taxon>Bacteroidota</taxon>
        <taxon>Chitinophagia</taxon>
        <taxon>Chitinophagales</taxon>
        <taxon>Chitinophagaceae</taxon>
        <taxon>Pinibacter</taxon>
    </lineage>
</organism>
<dbReference type="Pfam" id="PF00370">
    <property type="entry name" value="FGGY_N"/>
    <property type="match status" value="1"/>
</dbReference>
<feature type="binding site" evidence="7">
    <location>
        <position position="245"/>
    </location>
    <ligand>
        <name>glycerol</name>
        <dbReference type="ChEBI" id="CHEBI:17754"/>
    </ligand>
</feature>
<feature type="binding site" evidence="7">
    <location>
        <position position="14"/>
    </location>
    <ligand>
        <name>sn-glycerol 3-phosphate</name>
        <dbReference type="ChEBI" id="CHEBI:57597"/>
    </ligand>
</feature>
<dbReference type="NCBIfam" id="NF000756">
    <property type="entry name" value="PRK00047.1"/>
    <property type="match status" value="1"/>
</dbReference>
<comment type="activity regulation">
    <text evidence="7">Inhibited by fructose 1,6-bisphosphate (FBP).</text>
</comment>
<dbReference type="PROSITE" id="PS00933">
    <property type="entry name" value="FGGY_KINASES_1"/>
    <property type="match status" value="1"/>
</dbReference>
<dbReference type="EC" id="2.7.1.30" evidence="7"/>
<evidence type="ECO:0000256" key="3">
    <source>
        <dbReference type="ARBA" id="ARBA00022741"/>
    </source>
</evidence>
<feature type="domain" description="Carbohydrate kinase FGGY C-terminal" evidence="10">
    <location>
        <begin position="262"/>
        <end position="450"/>
    </location>
</feature>
<keyword evidence="2 7" id="KW-0808">Transferase</keyword>
<dbReference type="NCBIfam" id="TIGR01311">
    <property type="entry name" value="glycerol_kin"/>
    <property type="match status" value="1"/>
</dbReference>
<feature type="binding site" evidence="7">
    <location>
        <position position="85"/>
    </location>
    <ligand>
        <name>glycerol</name>
        <dbReference type="ChEBI" id="CHEBI:17754"/>
    </ligand>
</feature>
<feature type="binding site" evidence="7">
    <location>
        <position position="136"/>
    </location>
    <ligand>
        <name>sn-glycerol 3-phosphate</name>
        <dbReference type="ChEBI" id="CHEBI:57597"/>
    </ligand>
</feature>
<dbReference type="GO" id="GO:0004370">
    <property type="term" value="F:glycerol kinase activity"/>
    <property type="evidence" value="ECO:0007669"/>
    <property type="project" value="UniProtKB-EC"/>
</dbReference>
<dbReference type="PANTHER" id="PTHR10196">
    <property type="entry name" value="SUGAR KINASE"/>
    <property type="match status" value="1"/>
</dbReference>
<comment type="similarity">
    <text evidence="1 7 8">Belongs to the FGGY kinase family.</text>
</comment>
<feature type="binding site" evidence="7">
    <location>
        <position position="246"/>
    </location>
    <ligand>
        <name>glycerol</name>
        <dbReference type="ChEBI" id="CHEBI:17754"/>
    </ligand>
</feature>
<keyword evidence="3 7" id="KW-0547">Nucleotide-binding</keyword>
<evidence type="ECO:0000256" key="8">
    <source>
        <dbReference type="RuleBase" id="RU003733"/>
    </source>
</evidence>
<feature type="binding site" evidence="7">
    <location>
        <position position="14"/>
    </location>
    <ligand>
        <name>ATP</name>
        <dbReference type="ChEBI" id="CHEBI:30616"/>
    </ligand>
</feature>
<feature type="binding site" evidence="7">
    <location>
        <position position="15"/>
    </location>
    <ligand>
        <name>ATP</name>
        <dbReference type="ChEBI" id="CHEBI:30616"/>
    </ligand>
</feature>
<dbReference type="InterPro" id="IPR043129">
    <property type="entry name" value="ATPase_NBD"/>
</dbReference>
<evidence type="ECO:0000256" key="6">
    <source>
        <dbReference type="ARBA" id="ARBA00022840"/>
    </source>
</evidence>
<dbReference type="RefSeq" id="WP_282336373.1">
    <property type="nucleotide sequence ID" value="NZ_JASBRG010000007.1"/>
</dbReference>
<keyword evidence="12" id="KW-1185">Reference proteome</keyword>
<dbReference type="HAMAP" id="MF_00186">
    <property type="entry name" value="Glycerol_kin"/>
    <property type="match status" value="1"/>
</dbReference>
<gene>
    <name evidence="7 11" type="primary">glpK</name>
    <name evidence="11" type="ORF">QJ048_20875</name>
</gene>
<dbReference type="PANTHER" id="PTHR10196:SF69">
    <property type="entry name" value="GLYCEROL KINASE"/>
    <property type="match status" value="1"/>
</dbReference>
<evidence type="ECO:0000256" key="1">
    <source>
        <dbReference type="ARBA" id="ARBA00009156"/>
    </source>
</evidence>
<evidence type="ECO:0000256" key="7">
    <source>
        <dbReference type="HAMAP-Rule" id="MF_00186"/>
    </source>
</evidence>
<feature type="binding site" evidence="7">
    <location>
        <position position="314"/>
    </location>
    <ligand>
        <name>ATP</name>
        <dbReference type="ChEBI" id="CHEBI:30616"/>
    </ligand>
</feature>
<comment type="function">
    <text evidence="7">Key enzyme in the regulation of glycerol uptake and metabolism. Catalyzes the phosphorylation of glycerol to yield sn-glycerol 3-phosphate.</text>
</comment>
<feature type="binding site" evidence="7">
    <location>
        <position position="245"/>
    </location>
    <ligand>
        <name>sn-glycerol 3-phosphate</name>
        <dbReference type="ChEBI" id="CHEBI:57597"/>
    </ligand>
</feature>
<dbReference type="EMBL" id="JASBRG010000007">
    <property type="protein sequence ID" value="MDI3322256.1"/>
    <property type="molecule type" value="Genomic_DNA"/>
</dbReference>
<feature type="binding site" evidence="7">
    <location>
        <position position="411"/>
    </location>
    <ligand>
        <name>ADP</name>
        <dbReference type="ChEBI" id="CHEBI:456216"/>
    </ligand>
</feature>
<dbReference type="PIRSF" id="PIRSF000538">
    <property type="entry name" value="GlpK"/>
    <property type="match status" value="1"/>
</dbReference>
<evidence type="ECO:0000259" key="9">
    <source>
        <dbReference type="Pfam" id="PF00370"/>
    </source>
</evidence>
<feature type="binding site" evidence="7">
    <location>
        <position position="84"/>
    </location>
    <ligand>
        <name>glycerol</name>
        <dbReference type="ChEBI" id="CHEBI:17754"/>
    </ligand>
</feature>
<dbReference type="Pfam" id="PF02782">
    <property type="entry name" value="FGGY_C"/>
    <property type="match status" value="1"/>
</dbReference>
<dbReference type="InterPro" id="IPR018485">
    <property type="entry name" value="FGGY_C"/>
</dbReference>
<dbReference type="InterPro" id="IPR005999">
    <property type="entry name" value="Glycerol_kin"/>
</dbReference>
<evidence type="ECO:0000256" key="5">
    <source>
        <dbReference type="ARBA" id="ARBA00022798"/>
    </source>
</evidence>
<feature type="binding site" evidence="7">
    <location>
        <position position="14"/>
    </location>
    <ligand>
        <name>ADP</name>
        <dbReference type="ChEBI" id="CHEBI:456216"/>
    </ligand>
</feature>
<keyword evidence="6 7" id="KW-0067">ATP-binding</keyword>
<feature type="binding site" evidence="7">
    <location>
        <position position="310"/>
    </location>
    <ligand>
        <name>ADP</name>
        <dbReference type="ChEBI" id="CHEBI:456216"/>
    </ligand>
</feature>
<accession>A0ABT6RI54</accession>
<proteinExistence type="inferred from homology"/>
<feature type="binding site" evidence="7">
    <location>
        <position position="84"/>
    </location>
    <ligand>
        <name>sn-glycerol 3-phosphate</name>
        <dbReference type="ChEBI" id="CHEBI:57597"/>
    </ligand>
</feature>
<evidence type="ECO:0000259" key="10">
    <source>
        <dbReference type="Pfam" id="PF02782"/>
    </source>
</evidence>
<evidence type="ECO:0000313" key="11">
    <source>
        <dbReference type="EMBL" id="MDI3322256.1"/>
    </source>
</evidence>
<comment type="catalytic activity">
    <reaction evidence="7">
        <text>glycerol + ATP = sn-glycerol 3-phosphate + ADP + H(+)</text>
        <dbReference type="Rhea" id="RHEA:21644"/>
        <dbReference type="ChEBI" id="CHEBI:15378"/>
        <dbReference type="ChEBI" id="CHEBI:17754"/>
        <dbReference type="ChEBI" id="CHEBI:30616"/>
        <dbReference type="ChEBI" id="CHEBI:57597"/>
        <dbReference type="ChEBI" id="CHEBI:456216"/>
        <dbReference type="EC" id="2.7.1.30"/>
    </reaction>
</comment>